<feature type="domain" description="Helicase C-terminal" evidence="7">
    <location>
        <begin position="203"/>
        <end position="372"/>
    </location>
</feature>
<dbReference type="SUPFAM" id="SSF52540">
    <property type="entry name" value="P-loop containing nucleoside triphosphate hydrolases"/>
    <property type="match status" value="1"/>
</dbReference>
<comment type="caution">
    <text evidence="8">The sequence shown here is derived from an EMBL/GenBank/DDBJ whole genome shotgun (WGS) entry which is preliminary data.</text>
</comment>
<keyword evidence="1" id="KW-0547">Nucleotide-binding</keyword>
<name>A0ABM9WN47_9GAMM</name>
<accession>A0ABM9WN47</accession>
<dbReference type="InterPro" id="IPR013689">
    <property type="entry name" value="RNA_helicase_ATP-dep_HrpB_C"/>
</dbReference>
<dbReference type="PROSITE" id="PS51192">
    <property type="entry name" value="HELICASE_ATP_BIND_1"/>
    <property type="match status" value="1"/>
</dbReference>
<dbReference type="SMART" id="SM00487">
    <property type="entry name" value="DEXDc"/>
    <property type="match status" value="1"/>
</dbReference>
<dbReference type="CDD" id="cd17990">
    <property type="entry name" value="DEXHc_HrpB"/>
    <property type="match status" value="1"/>
</dbReference>
<dbReference type="EMBL" id="AAMX01000006">
    <property type="protein sequence ID" value="EAQ32367.1"/>
    <property type="molecule type" value="Genomic_DNA"/>
</dbReference>
<feature type="compositionally biased region" description="Basic and acidic residues" evidence="5">
    <location>
        <begin position="806"/>
        <end position="817"/>
    </location>
</feature>
<dbReference type="InterPro" id="IPR010225">
    <property type="entry name" value="HrpB"/>
</dbReference>
<dbReference type="PIRSF" id="PIRSF005496">
    <property type="entry name" value="ATP_hel_hrpB"/>
    <property type="match status" value="1"/>
</dbReference>
<dbReference type="PANTHER" id="PTHR43519:SF1">
    <property type="entry name" value="ATP-DEPENDENT RNA HELICASE HRPB"/>
    <property type="match status" value="1"/>
</dbReference>
<reference evidence="8 9" key="1">
    <citation type="submission" date="2006-01" db="EMBL/GenBank/DDBJ databases">
        <authorList>
            <person name="Brettar I."/>
            <person name="Hofle M."/>
            <person name="Ferriera S."/>
            <person name="Johnson J."/>
            <person name="Kravitz S."/>
            <person name="Halpern A."/>
            <person name="Remington K."/>
            <person name="Beeson K."/>
            <person name="Tran B."/>
            <person name="Rogers Y.-H."/>
            <person name="Friedman R."/>
            <person name="Venter J.C."/>
        </authorList>
    </citation>
    <scope>NUCLEOTIDE SEQUENCE [LARGE SCALE GENOMIC DNA]</scope>
    <source>
        <strain evidence="8 9">OS145</strain>
    </source>
</reference>
<evidence type="ECO:0000256" key="4">
    <source>
        <dbReference type="ARBA" id="ARBA00022840"/>
    </source>
</evidence>
<dbReference type="GO" id="GO:0004386">
    <property type="term" value="F:helicase activity"/>
    <property type="evidence" value="ECO:0007669"/>
    <property type="project" value="UniProtKB-KW"/>
</dbReference>
<keyword evidence="3 8" id="KW-0347">Helicase</keyword>
<dbReference type="RefSeq" id="WP_006954305.1">
    <property type="nucleotide sequence ID" value="NZ_CH672403.1"/>
</dbReference>
<dbReference type="InterPro" id="IPR027417">
    <property type="entry name" value="P-loop_NTPase"/>
</dbReference>
<feature type="domain" description="Helicase ATP-binding" evidence="6">
    <location>
        <begin position="13"/>
        <end position="179"/>
    </location>
</feature>
<keyword evidence="9" id="KW-1185">Reference proteome</keyword>
<protein>
    <submittedName>
        <fullName evidence="8">Helicase, ATP-dependent</fullName>
    </submittedName>
</protein>
<dbReference type="InterPro" id="IPR011545">
    <property type="entry name" value="DEAD/DEAH_box_helicase_dom"/>
</dbReference>
<evidence type="ECO:0000313" key="9">
    <source>
        <dbReference type="Proteomes" id="UP000016543"/>
    </source>
</evidence>
<dbReference type="InterPro" id="IPR049614">
    <property type="entry name" value="HrpB_DEXH"/>
</dbReference>
<keyword evidence="2" id="KW-0378">Hydrolase</keyword>
<organism evidence="8 9">
    <name type="scientific">Idiomarina baltica OS145</name>
    <dbReference type="NCBI Taxonomy" id="314276"/>
    <lineage>
        <taxon>Bacteria</taxon>
        <taxon>Pseudomonadati</taxon>
        <taxon>Pseudomonadota</taxon>
        <taxon>Gammaproteobacteria</taxon>
        <taxon>Alteromonadales</taxon>
        <taxon>Idiomarinaceae</taxon>
        <taxon>Idiomarina</taxon>
    </lineage>
</organism>
<evidence type="ECO:0000313" key="8">
    <source>
        <dbReference type="EMBL" id="EAQ32367.1"/>
    </source>
</evidence>
<dbReference type="CDD" id="cd18791">
    <property type="entry name" value="SF2_C_RHA"/>
    <property type="match status" value="1"/>
</dbReference>
<sequence>MLNLPIDAIKLSLLERCPGARVVIEAPPGAGKSTALPLHLLASSALHGDNEGLIVLLQPRRVAALSIANFLAEQLNESVGKTIGYSIRGDSKRSQDTRLMVITEGIFTRWLQQDPELHEITTVIFDEFHERNIHSDLSLGLVLDLLPLRPELNLIIMSATLPGEALTTWLTNATEQRFELLSVDVKRFDLDVHYRPPSRLERWLEESVPVIVEAFQHARKGVLVFLPGMREIKYVEQRLQETLIGEDVSILHGSLTADVQQQVIRAGASKRVVLATNIAETSLTIEGIDTVVDTGRERQSVYLPQYRDSRLTTAMIAKSNSEQRAGRAARQQPGRAYRLWSEDTQQRLAAYSPPDVATQELTDLIVQVKAWGTEVEELNWFTPPDSALVEAAKDTLTDMGLLKEQRLTLAGQEVAGFGTDIRLSCIALHARGKLPEGKQRALAQWLATYEQPDKRFTNSDSVISAQQHFRNATRGSIWWKRFAYWCQVFSIERQGATQFEDIEEAVLFGFADRIAYQDRTDEAQLASGARIYDLQNSFGNRNNSSYFIATQLSLSEKQRHNRLIGYLSIDKHRLLSHPAVGLVEREVYNWTKDGERLIKTSEQMCGALVLDRHQEPAALTRDALNDALTHWLRAEGLSAIGWNSGTAGLLARLQFLYRARPELFNIAPYETDLLEHLADWALPYWHGMTSLRQLRGWQPNEALLNTLTYEGQQLLDKWCPTHWLAPSGRRVIIDYPSGTESERSPKVAIKLQEAFGEVASPTVLNGQVAIAIDLLSPAGRLLQRTHDLASFWRSGYQEVKKEMRGRYPKHPWPDDPTHAIATVKTKRQLNDK</sequence>
<dbReference type="NCBIfam" id="TIGR01970">
    <property type="entry name" value="DEAH_box_HrpB"/>
    <property type="match status" value="1"/>
</dbReference>
<dbReference type="Pfam" id="PF08482">
    <property type="entry name" value="HrpB_C"/>
    <property type="match status" value="1"/>
</dbReference>
<evidence type="ECO:0000259" key="6">
    <source>
        <dbReference type="PROSITE" id="PS51192"/>
    </source>
</evidence>
<evidence type="ECO:0000256" key="2">
    <source>
        <dbReference type="ARBA" id="ARBA00022801"/>
    </source>
</evidence>
<dbReference type="Pfam" id="PF00271">
    <property type="entry name" value="Helicase_C"/>
    <property type="match status" value="1"/>
</dbReference>
<evidence type="ECO:0000256" key="3">
    <source>
        <dbReference type="ARBA" id="ARBA00022806"/>
    </source>
</evidence>
<evidence type="ECO:0000256" key="1">
    <source>
        <dbReference type="ARBA" id="ARBA00022741"/>
    </source>
</evidence>
<gene>
    <name evidence="8" type="ORF">OS145_07961</name>
</gene>
<feature type="region of interest" description="Disordered" evidence="5">
    <location>
        <begin position="806"/>
        <end position="832"/>
    </location>
</feature>
<proteinExistence type="predicted"/>
<dbReference type="Proteomes" id="UP000016543">
    <property type="component" value="Unassembled WGS sequence"/>
</dbReference>
<evidence type="ECO:0000259" key="7">
    <source>
        <dbReference type="PROSITE" id="PS51194"/>
    </source>
</evidence>
<dbReference type="SMART" id="SM00490">
    <property type="entry name" value="HELICc"/>
    <property type="match status" value="1"/>
</dbReference>
<dbReference type="Pfam" id="PF00270">
    <property type="entry name" value="DEAD"/>
    <property type="match status" value="1"/>
</dbReference>
<dbReference type="Gene3D" id="3.40.50.300">
    <property type="entry name" value="P-loop containing nucleotide triphosphate hydrolases"/>
    <property type="match status" value="2"/>
</dbReference>
<dbReference type="PANTHER" id="PTHR43519">
    <property type="entry name" value="ATP-DEPENDENT RNA HELICASE HRPB"/>
    <property type="match status" value="1"/>
</dbReference>
<dbReference type="InterPro" id="IPR001650">
    <property type="entry name" value="Helicase_C-like"/>
</dbReference>
<dbReference type="PROSITE" id="PS51194">
    <property type="entry name" value="HELICASE_CTER"/>
    <property type="match status" value="1"/>
</dbReference>
<evidence type="ECO:0000256" key="5">
    <source>
        <dbReference type="SAM" id="MobiDB-lite"/>
    </source>
</evidence>
<dbReference type="InterPro" id="IPR014001">
    <property type="entry name" value="Helicase_ATP-bd"/>
</dbReference>
<keyword evidence="4" id="KW-0067">ATP-binding</keyword>